<dbReference type="InterPro" id="IPR046945">
    <property type="entry name" value="RHMD-like"/>
</dbReference>
<evidence type="ECO:0000256" key="1">
    <source>
        <dbReference type="ARBA" id="ARBA00001946"/>
    </source>
</evidence>
<reference evidence="5 6" key="1">
    <citation type="submission" date="2019-09" db="EMBL/GenBank/DDBJ databases">
        <title>YIM 132180 draft genome.</title>
        <authorList>
            <person name="Zhang K."/>
        </authorList>
    </citation>
    <scope>NUCLEOTIDE SEQUENCE [LARGE SCALE GENOMIC DNA]</scope>
    <source>
        <strain evidence="5 6">YIM 132180</strain>
    </source>
</reference>
<dbReference type="InterPro" id="IPR013342">
    <property type="entry name" value="Mandelate_racemase_C"/>
</dbReference>
<dbReference type="CDD" id="cd03328">
    <property type="entry name" value="MR_like_3"/>
    <property type="match status" value="1"/>
</dbReference>
<protein>
    <submittedName>
        <fullName evidence="5">Mandelate racemase</fullName>
    </submittedName>
</protein>
<dbReference type="RefSeq" id="WP_150974069.1">
    <property type="nucleotide sequence ID" value="NZ_VZDO01000032.1"/>
</dbReference>
<dbReference type="PROSITE" id="PS00908">
    <property type="entry name" value="MR_MLE_1"/>
    <property type="match status" value="1"/>
</dbReference>
<name>A0A7V7PJX5_9HYPH</name>
<dbReference type="Proteomes" id="UP000432089">
    <property type="component" value="Unassembled WGS sequence"/>
</dbReference>
<dbReference type="SUPFAM" id="SSF54826">
    <property type="entry name" value="Enolase N-terminal domain-like"/>
    <property type="match status" value="1"/>
</dbReference>
<keyword evidence="3" id="KW-0460">Magnesium</keyword>
<evidence type="ECO:0000256" key="2">
    <source>
        <dbReference type="ARBA" id="ARBA00022723"/>
    </source>
</evidence>
<dbReference type="SFLD" id="SFLDG00179">
    <property type="entry name" value="mandelate_racemase"/>
    <property type="match status" value="1"/>
</dbReference>
<dbReference type="AlphaFoldDB" id="A0A7V7PJX5"/>
<dbReference type="EMBL" id="VZDO01000032">
    <property type="protein sequence ID" value="KAB0675614.1"/>
    <property type="molecule type" value="Genomic_DNA"/>
</dbReference>
<dbReference type="SFLD" id="SFLDS00001">
    <property type="entry name" value="Enolase"/>
    <property type="match status" value="1"/>
</dbReference>
<sequence length="365" mass="38550">MATGTPIGTVTARAFTVPTDAPEADGTFAWSDTTLVVVTVAGGGATGLGYTYSSGGVTALVTGKLAQAIGGQDAFDVPLCHRLMVDAVRNMGRSGLAATAISAVDAALWDLKAKLLGLPLAALIGRAREAVPIYGSGGFTSYDDAQLTTQLGTWVDRDGCRMVKMKVGTHPEDDPRRARVAKGAIGDASLFVDANGAYSVKKALLLAQTFAAECGTAWFEEPVSSDDLDGLAQVRDHAPACMDVAAGEYAFNTDDARHLLERRAVDVLQCDASRCLGITGFLTVGMLCDAHHVDLSGHCAPALHVHAASAVPRLRHLEWFHDHVRIEHMLFDGAPVPKDGVIRPDMTRPGLGLEFKQQDAERFAA</sequence>
<keyword evidence="6" id="KW-1185">Reference proteome</keyword>
<comment type="cofactor">
    <cofactor evidence="1">
        <name>Mg(2+)</name>
        <dbReference type="ChEBI" id="CHEBI:18420"/>
    </cofactor>
</comment>
<dbReference type="Pfam" id="PF13378">
    <property type="entry name" value="MR_MLE_C"/>
    <property type="match status" value="1"/>
</dbReference>
<evidence type="ECO:0000259" key="4">
    <source>
        <dbReference type="SMART" id="SM00922"/>
    </source>
</evidence>
<keyword evidence="2" id="KW-0479">Metal-binding</keyword>
<dbReference type="GO" id="GO:0009063">
    <property type="term" value="P:amino acid catabolic process"/>
    <property type="evidence" value="ECO:0007669"/>
    <property type="project" value="InterPro"/>
</dbReference>
<dbReference type="InterPro" id="IPR036849">
    <property type="entry name" value="Enolase-like_C_sf"/>
</dbReference>
<dbReference type="GO" id="GO:0000287">
    <property type="term" value="F:magnesium ion binding"/>
    <property type="evidence" value="ECO:0007669"/>
    <property type="project" value="TreeGrafter"/>
</dbReference>
<dbReference type="Pfam" id="PF02746">
    <property type="entry name" value="MR_MLE_N"/>
    <property type="match status" value="1"/>
</dbReference>
<accession>A0A7V7PJX5</accession>
<dbReference type="GO" id="GO:0016052">
    <property type="term" value="P:carbohydrate catabolic process"/>
    <property type="evidence" value="ECO:0007669"/>
    <property type="project" value="TreeGrafter"/>
</dbReference>
<comment type="caution">
    <text evidence="5">The sequence shown here is derived from an EMBL/GenBank/DDBJ whole genome shotgun (WGS) entry which is preliminary data.</text>
</comment>
<evidence type="ECO:0000313" key="5">
    <source>
        <dbReference type="EMBL" id="KAB0675614.1"/>
    </source>
</evidence>
<dbReference type="SMART" id="SM00922">
    <property type="entry name" value="MR_MLE"/>
    <property type="match status" value="1"/>
</dbReference>
<dbReference type="InterPro" id="IPR029017">
    <property type="entry name" value="Enolase-like_N"/>
</dbReference>
<evidence type="ECO:0000256" key="3">
    <source>
        <dbReference type="ARBA" id="ARBA00022842"/>
    </source>
</evidence>
<dbReference type="PANTHER" id="PTHR13794">
    <property type="entry name" value="ENOLASE SUPERFAMILY, MANDELATE RACEMASE"/>
    <property type="match status" value="1"/>
</dbReference>
<dbReference type="PANTHER" id="PTHR13794:SF58">
    <property type="entry name" value="MITOCHONDRIAL ENOLASE SUPERFAMILY MEMBER 1"/>
    <property type="match status" value="1"/>
</dbReference>
<gene>
    <name evidence="5" type="ORF">F6X38_23075</name>
</gene>
<dbReference type="Gene3D" id="3.20.20.120">
    <property type="entry name" value="Enolase-like C-terminal domain"/>
    <property type="match status" value="1"/>
</dbReference>
<feature type="domain" description="Mandelate racemase/muconate lactonizing enzyme C-terminal" evidence="4">
    <location>
        <begin position="144"/>
        <end position="241"/>
    </location>
</feature>
<dbReference type="InterPro" id="IPR013341">
    <property type="entry name" value="Mandelate_racemase_N_dom"/>
</dbReference>
<dbReference type="InterPro" id="IPR029065">
    <property type="entry name" value="Enolase_C-like"/>
</dbReference>
<organism evidence="5 6">
    <name type="scientific">Plantimonas leprariae</name>
    <dbReference type="NCBI Taxonomy" id="2615207"/>
    <lineage>
        <taxon>Bacteria</taxon>
        <taxon>Pseudomonadati</taxon>
        <taxon>Pseudomonadota</taxon>
        <taxon>Alphaproteobacteria</taxon>
        <taxon>Hyphomicrobiales</taxon>
        <taxon>Aurantimonadaceae</taxon>
        <taxon>Plantimonas</taxon>
    </lineage>
</organism>
<dbReference type="InterPro" id="IPR018110">
    <property type="entry name" value="Mandel_Rmase/mucon_lact_enz_CS"/>
</dbReference>
<dbReference type="Gene3D" id="3.30.390.10">
    <property type="entry name" value="Enolase-like, N-terminal domain"/>
    <property type="match status" value="1"/>
</dbReference>
<proteinExistence type="predicted"/>
<dbReference type="SUPFAM" id="SSF51604">
    <property type="entry name" value="Enolase C-terminal domain-like"/>
    <property type="match status" value="1"/>
</dbReference>
<evidence type="ECO:0000313" key="6">
    <source>
        <dbReference type="Proteomes" id="UP000432089"/>
    </source>
</evidence>
<dbReference type="GO" id="GO:0016836">
    <property type="term" value="F:hydro-lyase activity"/>
    <property type="evidence" value="ECO:0007669"/>
    <property type="project" value="TreeGrafter"/>
</dbReference>